<keyword evidence="3" id="KW-0560">Oxidoreductase</keyword>
<dbReference type="PANTHER" id="PTHR42760:SF133">
    <property type="entry name" value="3-OXOACYL-[ACYL-CARRIER-PROTEIN] REDUCTASE"/>
    <property type="match status" value="1"/>
</dbReference>
<dbReference type="PRINTS" id="PR00080">
    <property type="entry name" value="SDRFAMILY"/>
</dbReference>
<dbReference type="GO" id="GO:0048038">
    <property type="term" value="F:quinone binding"/>
    <property type="evidence" value="ECO:0007669"/>
    <property type="project" value="TreeGrafter"/>
</dbReference>
<dbReference type="InterPro" id="IPR020904">
    <property type="entry name" value="Sc_DH/Rdtase_CS"/>
</dbReference>
<organism evidence="5 6">
    <name type="scientific">Pyricularia grisea</name>
    <name type="common">Crabgrass-specific blast fungus</name>
    <name type="synonym">Magnaporthe grisea</name>
    <dbReference type="NCBI Taxonomy" id="148305"/>
    <lineage>
        <taxon>Eukaryota</taxon>
        <taxon>Fungi</taxon>
        <taxon>Dikarya</taxon>
        <taxon>Ascomycota</taxon>
        <taxon>Pezizomycotina</taxon>
        <taxon>Sordariomycetes</taxon>
        <taxon>Sordariomycetidae</taxon>
        <taxon>Magnaporthales</taxon>
        <taxon>Pyriculariaceae</taxon>
        <taxon>Pyricularia</taxon>
    </lineage>
</organism>
<reference evidence="6" key="2">
    <citation type="submission" date="2019-10" db="EMBL/GenBank/DDBJ databases">
        <authorList>
            <consortium name="NCBI Genome Project"/>
        </authorList>
    </citation>
    <scope>NUCLEOTIDE SEQUENCE</scope>
    <source>
        <strain evidence="6">NI907</strain>
    </source>
</reference>
<proteinExistence type="inferred from homology"/>
<reference evidence="6" key="3">
    <citation type="submission" date="2025-08" db="UniProtKB">
        <authorList>
            <consortium name="RefSeq"/>
        </authorList>
    </citation>
    <scope>IDENTIFICATION</scope>
    <source>
        <strain evidence="6">NI907</strain>
    </source>
</reference>
<dbReference type="PROSITE" id="PS00061">
    <property type="entry name" value="ADH_SHORT"/>
    <property type="match status" value="1"/>
</dbReference>
<sequence length="275" mass="28788">MALRQKLAVVTGGGSGIGRAIAHRFALEGATCVLVGRDPTKLQDAAQNLLPPALNWDGSSPGPRDGSGAAFYAPETNHYAFAGDVRDSHFWNQLRLEFKQVDILVNAAGVAQNSLLVRTKISDIDDIINTNLIGTTLGCREAASMMVRQKVQSKAVDKLKEAGCIINVSSVLAHKRGAGAAVYAASKAGVLGLTRSLALELGKHKIRVNALVPGYIKTPMTNSSQGSKLGNSIIESIPLGRMGSTKEVADAALFLATNSYAHGCILNLDGGLSAV</sequence>
<dbReference type="PANTHER" id="PTHR42760">
    <property type="entry name" value="SHORT-CHAIN DEHYDROGENASES/REDUCTASES FAMILY MEMBER"/>
    <property type="match status" value="1"/>
</dbReference>
<dbReference type="KEGG" id="pgri:PgNI_05801"/>
<accession>A0A6P8B7T6</accession>
<dbReference type="Pfam" id="PF13561">
    <property type="entry name" value="adh_short_C2"/>
    <property type="match status" value="1"/>
</dbReference>
<dbReference type="GO" id="GO:0006633">
    <property type="term" value="P:fatty acid biosynthetic process"/>
    <property type="evidence" value="ECO:0007669"/>
    <property type="project" value="TreeGrafter"/>
</dbReference>
<keyword evidence="5" id="KW-1185">Reference proteome</keyword>
<dbReference type="Proteomes" id="UP000515153">
    <property type="component" value="Chromosome I"/>
</dbReference>
<keyword evidence="2" id="KW-0521">NADP</keyword>
<dbReference type="Pfam" id="PF00106">
    <property type="entry name" value="adh_short"/>
    <property type="match status" value="1"/>
</dbReference>
<evidence type="ECO:0000313" key="5">
    <source>
        <dbReference type="Proteomes" id="UP000515153"/>
    </source>
</evidence>
<dbReference type="SUPFAM" id="SSF51735">
    <property type="entry name" value="NAD(P)-binding Rossmann-fold domains"/>
    <property type="match status" value="1"/>
</dbReference>
<dbReference type="InterPro" id="IPR002347">
    <property type="entry name" value="SDR_fam"/>
</dbReference>
<name>A0A6P8B7T6_PYRGI</name>
<reference evidence="5 6" key="1">
    <citation type="journal article" date="2019" name="Mol. Biol. Evol.">
        <title>Blast fungal genomes show frequent chromosomal changes, gene gains and losses, and effector gene turnover.</title>
        <authorList>
            <person name="Gomez Luciano L.B."/>
            <person name="Jason Tsai I."/>
            <person name="Chuma I."/>
            <person name="Tosa Y."/>
            <person name="Chen Y.H."/>
            <person name="Li J.Y."/>
            <person name="Li M.Y."/>
            <person name="Jade Lu M.Y."/>
            <person name="Nakayashiki H."/>
            <person name="Li W.H."/>
        </authorList>
    </citation>
    <scope>NUCLEOTIDE SEQUENCE [LARGE SCALE GENOMIC DNA]</scope>
    <source>
        <strain evidence="5 6">NI907</strain>
    </source>
</reference>
<protein>
    <submittedName>
        <fullName evidence="6">Uncharacterized protein</fullName>
    </submittedName>
</protein>
<comment type="similarity">
    <text evidence="1 4">Belongs to the short-chain dehydrogenases/reductases (SDR) family.</text>
</comment>
<evidence type="ECO:0000256" key="3">
    <source>
        <dbReference type="ARBA" id="ARBA00023002"/>
    </source>
</evidence>
<dbReference type="PRINTS" id="PR00081">
    <property type="entry name" value="GDHRDH"/>
</dbReference>
<dbReference type="AlphaFoldDB" id="A0A6P8B7T6"/>
<gene>
    <name evidence="6" type="ORF">PgNI_05801</name>
</gene>
<dbReference type="OrthoDB" id="47007at2759"/>
<dbReference type="InterPro" id="IPR036291">
    <property type="entry name" value="NAD(P)-bd_dom_sf"/>
</dbReference>
<evidence type="ECO:0000256" key="2">
    <source>
        <dbReference type="ARBA" id="ARBA00022857"/>
    </source>
</evidence>
<evidence type="ECO:0000313" key="6">
    <source>
        <dbReference type="RefSeq" id="XP_030983276.1"/>
    </source>
</evidence>
<dbReference type="RefSeq" id="XP_030983276.1">
    <property type="nucleotide sequence ID" value="XM_031125832.1"/>
</dbReference>
<dbReference type="GO" id="GO:0016616">
    <property type="term" value="F:oxidoreductase activity, acting on the CH-OH group of donors, NAD or NADP as acceptor"/>
    <property type="evidence" value="ECO:0007669"/>
    <property type="project" value="TreeGrafter"/>
</dbReference>
<dbReference type="Gene3D" id="3.40.50.720">
    <property type="entry name" value="NAD(P)-binding Rossmann-like Domain"/>
    <property type="match status" value="1"/>
</dbReference>
<dbReference type="FunFam" id="3.40.50.720:FF:000084">
    <property type="entry name" value="Short-chain dehydrogenase reductase"/>
    <property type="match status" value="1"/>
</dbReference>
<evidence type="ECO:0000256" key="1">
    <source>
        <dbReference type="ARBA" id="ARBA00006484"/>
    </source>
</evidence>
<evidence type="ECO:0000256" key="4">
    <source>
        <dbReference type="RuleBase" id="RU000363"/>
    </source>
</evidence>
<dbReference type="GeneID" id="41960741"/>